<sequence>MQTKEVASARLENFRHLKINLPVKIALSVLLVLSVLPKIFNTRGFHYNLDLDVYRVGAQRVLDGQELYSGHFHIIGDTYLPFTYPPISALLFTPLAVMPYNLAAVLLVCATVTVTWWVLAHTVHAAARLDRPSAGWVAVILTAVLIHLSPIHTTLAYGQINVLLMGMVFVDALVVPRRYRGLLTGAAVAIKLTPAVFGLWFLLRKDWGSILRMGVGTLGTTALAWLILPRDSLEYWTHTLRETGRIGNHEYALNQSINGLLYRFGLRTDDSSSLLWVVLVCVSLAVITFVMIKLLEAQAPVVALCVNSLFALLASPISWNHHWSWAPVLLVALACYAIADPTSPLATPRWLWVALVALGFAAFAFEPTAFVPFQEQREFEWNAWQALLGNSYLWWTILALLVMTVRLALYHGKTSDKTPVSEASAGA</sequence>
<evidence type="ECO:0000256" key="1">
    <source>
        <dbReference type="ARBA" id="ARBA00004651"/>
    </source>
</evidence>
<keyword evidence="6 8" id="KW-0472">Membrane</keyword>
<feature type="transmembrane region" description="Helical" evidence="8">
    <location>
        <begin position="132"/>
        <end position="149"/>
    </location>
</feature>
<evidence type="ECO:0000256" key="5">
    <source>
        <dbReference type="ARBA" id="ARBA00022989"/>
    </source>
</evidence>
<dbReference type="EMBL" id="JAKMUT010000003">
    <property type="protein sequence ID" value="MCZ9289541.1"/>
    <property type="molecule type" value="Genomic_DNA"/>
</dbReference>
<organism evidence="9 10">
    <name type="scientific">Corynebacterium evansiae</name>
    <dbReference type="NCBI Taxonomy" id="2913499"/>
    <lineage>
        <taxon>Bacteria</taxon>
        <taxon>Bacillati</taxon>
        <taxon>Actinomycetota</taxon>
        <taxon>Actinomycetes</taxon>
        <taxon>Mycobacteriales</taxon>
        <taxon>Corynebacteriaceae</taxon>
        <taxon>Corynebacterium</taxon>
    </lineage>
</organism>
<keyword evidence="10" id="KW-1185">Reference proteome</keyword>
<evidence type="ECO:0000256" key="2">
    <source>
        <dbReference type="ARBA" id="ARBA00022475"/>
    </source>
</evidence>
<keyword evidence="3" id="KW-0808">Transferase</keyword>
<feature type="transmembrane region" description="Helical" evidence="8">
    <location>
        <begin position="182"/>
        <end position="203"/>
    </location>
</feature>
<comment type="similarity">
    <text evidence="7">Belongs to the glycosyltransferase 87 family.</text>
</comment>
<dbReference type="GO" id="GO:0005886">
    <property type="term" value="C:plasma membrane"/>
    <property type="evidence" value="ECO:0007669"/>
    <property type="project" value="UniProtKB-SubCell"/>
</dbReference>
<evidence type="ECO:0000256" key="3">
    <source>
        <dbReference type="ARBA" id="ARBA00022679"/>
    </source>
</evidence>
<gene>
    <name evidence="9" type="ORF">L8V00_04870</name>
</gene>
<accession>A0A9X3LKC0</accession>
<feature type="transmembrane region" description="Helical" evidence="8">
    <location>
        <begin position="273"/>
        <end position="292"/>
    </location>
</feature>
<evidence type="ECO:0000256" key="8">
    <source>
        <dbReference type="SAM" id="Phobius"/>
    </source>
</evidence>
<protein>
    <submittedName>
        <fullName evidence="9">Glycosyltransferase 87 family protein</fullName>
    </submittedName>
</protein>
<dbReference type="InterPro" id="IPR018584">
    <property type="entry name" value="GT87"/>
</dbReference>
<dbReference type="RefSeq" id="WP_269944359.1">
    <property type="nucleotide sequence ID" value="NZ_JAKMUT010000003.1"/>
</dbReference>
<feature type="transmembrane region" description="Helical" evidence="8">
    <location>
        <begin position="323"/>
        <end position="339"/>
    </location>
</feature>
<dbReference type="AlphaFoldDB" id="A0A9X3LKC0"/>
<dbReference type="Proteomes" id="UP001146469">
    <property type="component" value="Unassembled WGS sequence"/>
</dbReference>
<feature type="transmembrane region" description="Helical" evidence="8">
    <location>
        <begin position="21"/>
        <end position="40"/>
    </location>
</feature>
<keyword evidence="4 8" id="KW-0812">Transmembrane</keyword>
<proteinExistence type="inferred from homology"/>
<keyword evidence="5 8" id="KW-1133">Transmembrane helix</keyword>
<evidence type="ECO:0000256" key="6">
    <source>
        <dbReference type="ARBA" id="ARBA00023136"/>
    </source>
</evidence>
<name>A0A9X3LKC0_9CORY</name>
<evidence type="ECO:0000313" key="10">
    <source>
        <dbReference type="Proteomes" id="UP001146469"/>
    </source>
</evidence>
<evidence type="ECO:0000256" key="4">
    <source>
        <dbReference type="ARBA" id="ARBA00022692"/>
    </source>
</evidence>
<feature type="transmembrane region" description="Helical" evidence="8">
    <location>
        <begin position="100"/>
        <end position="120"/>
    </location>
</feature>
<dbReference type="GO" id="GO:0016758">
    <property type="term" value="F:hexosyltransferase activity"/>
    <property type="evidence" value="ECO:0007669"/>
    <property type="project" value="InterPro"/>
</dbReference>
<evidence type="ECO:0000256" key="7">
    <source>
        <dbReference type="ARBA" id="ARBA00024033"/>
    </source>
</evidence>
<reference evidence="9" key="1">
    <citation type="submission" date="2022-02" db="EMBL/GenBank/DDBJ databases">
        <title>Corynebacterium sp. from urogenital microbiome.</title>
        <authorList>
            <person name="Cappelli E.A."/>
            <person name="Ribeiro T.G."/>
            <person name="Peixe L."/>
        </authorList>
    </citation>
    <scope>NUCLEOTIDE SEQUENCE</scope>
    <source>
        <strain evidence="9">C8Ua_174</strain>
    </source>
</reference>
<feature type="transmembrane region" description="Helical" evidence="8">
    <location>
        <begin position="155"/>
        <end position="175"/>
    </location>
</feature>
<keyword evidence="2" id="KW-1003">Cell membrane</keyword>
<comment type="caution">
    <text evidence="9">The sequence shown here is derived from an EMBL/GenBank/DDBJ whole genome shotgun (WGS) entry which is preliminary data.</text>
</comment>
<dbReference type="Pfam" id="PF09594">
    <property type="entry name" value="GT87"/>
    <property type="match status" value="1"/>
</dbReference>
<comment type="subcellular location">
    <subcellularLocation>
        <location evidence="1">Cell membrane</location>
        <topology evidence="1">Multi-pass membrane protein</topology>
    </subcellularLocation>
</comment>
<feature type="transmembrane region" description="Helical" evidence="8">
    <location>
        <begin position="351"/>
        <end position="372"/>
    </location>
</feature>
<feature type="transmembrane region" description="Helical" evidence="8">
    <location>
        <begin position="392"/>
        <end position="409"/>
    </location>
</feature>
<evidence type="ECO:0000313" key="9">
    <source>
        <dbReference type="EMBL" id="MCZ9289541.1"/>
    </source>
</evidence>